<dbReference type="GO" id="GO:0008270">
    <property type="term" value="F:zinc ion binding"/>
    <property type="evidence" value="ECO:0007669"/>
    <property type="project" value="UniProtKB-KW"/>
</dbReference>
<evidence type="ECO:0000256" key="5">
    <source>
        <dbReference type="PROSITE-ProRule" id="PRU00042"/>
    </source>
</evidence>
<feature type="compositionally biased region" description="Polar residues" evidence="7">
    <location>
        <begin position="407"/>
        <end position="418"/>
    </location>
</feature>
<feature type="compositionally biased region" description="Basic and acidic residues" evidence="7">
    <location>
        <begin position="2149"/>
        <end position="2210"/>
    </location>
</feature>
<feature type="compositionally biased region" description="Low complexity" evidence="7">
    <location>
        <begin position="3580"/>
        <end position="3594"/>
    </location>
</feature>
<feature type="region of interest" description="Disordered" evidence="7">
    <location>
        <begin position="455"/>
        <end position="503"/>
    </location>
</feature>
<keyword evidence="10" id="KW-1185">Reference proteome</keyword>
<feature type="compositionally biased region" description="Basic and acidic residues" evidence="7">
    <location>
        <begin position="2001"/>
        <end position="2023"/>
    </location>
</feature>
<feature type="region of interest" description="Disordered" evidence="7">
    <location>
        <begin position="3614"/>
        <end position="3658"/>
    </location>
</feature>
<feature type="compositionally biased region" description="Basic and acidic residues" evidence="7">
    <location>
        <begin position="4141"/>
        <end position="4153"/>
    </location>
</feature>
<feature type="coiled-coil region" evidence="6">
    <location>
        <begin position="21"/>
        <end position="86"/>
    </location>
</feature>
<feature type="compositionally biased region" description="Polar residues" evidence="7">
    <location>
        <begin position="1989"/>
        <end position="1999"/>
    </location>
</feature>
<dbReference type="EMBL" id="JADYXP020000003">
    <property type="protein sequence ID" value="KAL0129053.1"/>
    <property type="molecule type" value="Genomic_DNA"/>
</dbReference>
<feature type="compositionally biased region" description="Polar residues" evidence="7">
    <location>
        <begin position="1947"/>
        <end position="1961"/>
    </location>
</feature>
<feature type="compositionally biased region" description="Basic and acidic residues" evidence="7">
    <location>
        <begin position="455"/>
        <end position="468"/>
    </location>
</feature>
<feature type="region of interest" description="Disordered" evidence="7">
    <location>
        <begin position="2288"/>
        <end position="2336"/>
    </location>
</feature>
<dbReference type="GO" id="GO:0045944">
    <property type="term" value="P:positive regulation of transcription by RNA polymerase II"/>
    <property type="evidence" value="ECO:0007669"/>
    <property type="project" value="TreeGrafter"/>
</dbReference>
<feature type="domain" description="C2H2-type" evidence="8">
    <location>
        <begin position="2701"/>
        <end position="2730"/>
    </location>
</feature>
<feature type="compositionally biased region" description="Polar residues" evidence="7">
    <location>
        <begin position="763"/>
        <end position="777"/>
    </location>
</feature>
<proteinExistence type="predicted"/>
<feature type="domain" description="C2H2-type" evidence="8">
    <location>
        <begin position="3495"/>
        <end position="3523"/>
    </location>
</feature>
<feature type="region of interest" description="Disordered" evidence="7">
    <location>
        <begin position="3578"/>
        <end position="3601"/>
    </location>
</feature>
<feature type="region of interest" description="Disordered" evidence="7">
    <location>
        <begin position="1947"/>
        <end position="1973"/>
    </location>
</feature>
<evidence type="ECO:0000313" key="10">
    <source>
        <dbReference type="Proteomes" id="UP001430953"/>
    </source>
</evidence>
<feature type="region of interest" description="Disordered" evidence="7">
    <location>
        <begin position="1204"/>
        <end position="1223"/>
    </location>
</feature>
<feature type="region of interest" description="Disordered" evidence="7">
    <location>
        <begin position="3298"/>
        <end position="3319"/>
    </location>
</feature>
<feature type="compositionally biased region" description="Basic and acidic residues" evidence="7">
    <location>
        <begin position="368"/>
        <end position="402"/>
    </location>
</feature>
<name>A0AAW2GMY9_9HYME</name>
<feature type="region of interest" description="Disordered" evidence="7">
    <location>
        <begin position="3963"/>
        <end position="3983"/>
    </location>
</feature>
<feature type="compositionally biased region" description="Low complexity" evidence="7">
    <location>
        <begin position="886"/>
        <end position="910"/>
    </location>
</feature>
<feature type="region of interest" description="Disordered" evidence="7">
    <location>
        <begin position="1276"/>
        <end position="1295"/>
    </location>
</feature>
<dbReference type="PANTHER" id="PTHR24403:SF67">
    <property type="entry name" value="FI01116P-RELATED"/>
    <property type="match status" value="1"/>
</dbReference>
<dbReference type="InterPro" id="IPR013087">
    <property type="entry name" value="Znf_C2H2_type"/>
</dbReference>
<sequence>MSRMDEYEKKFSEMQKYIPFLEAMIERLQNVKGSKEKDNREIQLQKMQSLHGVLSNSKRKLKIETLQRCEDVLQKLYNRVEKFQGNTSSLHSPFRDNDDVTLLPSTSSEKSKSNQCNALQHTKKDKRTEETPQSPDTVRSSSPECEILPIIIPTERSTEFNKRRQKQRQEKIPLITLTDSEKPETISSSTDSTSDDVTVAETWNLLEQSERYGSRRNRKNRQLSMGATSNDVATAAKKVSNSLPQRVSDNRNYSLNPEDIPTVPVPSLGGSRRLSSVLQKSRLNLNIAANNSSRMESPVNISEVRLGSPGPEILFTNSVASPPRSTDSHSTRIPSKPLSAPLLFSPPLPHENPLSMEDLAELLNDQTDNDKRDKANENAKNKKDETDKTSKNVLSSEREKLTVKKNLLNTPRVSSTKSNEIKGPPHQSNDSQRSQTSFLGSKFQEPRYADNYERHPRQRDAHAHETAKDNTAAKSTEKNPLYQRRPSVTPEARNMTEDVLPSREDEFVINNSDYYNMHANQMHWGSSTGTGDNQFGNNQWASTYIPPVPPAVMANPSLQPNQLSFPIAPMDTQFMQNQFPSTLPAGSMTLINPAVRPQEMSHMVRPESVIENVTPVISPGFPQQAPPFPQQAPTFPQQAPTFPSQFRNFQMGQGSYDPAFSVARLTEYPLVGSTWDGCGIQVENNATGISYPRPNTPCPWGTRDRGNRNPGREGYYDRNNRSDVRPGFNRDKRRTDWPRDGHTDRENPNRFSNRDPRVRTEHSTSVSPTKETGTSSVRDPRLAKDKNVSPIKSKDTVHNERDSKKWPVTSNTTKEKSNLQKSPEKEKLELPKDRMQSPLESLYGAIDTKASQKSGLQKFKIPKIKRPEVPQSNRVSNETKKAGSASLKSSRIKNSNNSSGKNINKSNSKNKSKDVASAEVSSSSDSNRATEKSSAQQYKGKNTKGKKSNLSLENSKNEINISEADSVTNCKYNDVAKKGKKAETEDDGSKSKGEITQEWIEEFIKKTIESGESSKKLAKGAKIVDRFEKLLKVKQLQKILDSDCESSSSNEDETVKTKKTQIKKKRLAIVSDSSDDESLAERLNSLTTTNTNIEIESSAQDSTISTHLEKEVTKNINAKEKNYLLETDDEEHIERDDKDVRREENDSTNDRLGDNNKNIQSENGKQISNSKLKDNKKEIQTVDKNDQCIIQKLQDNAENIESLEQSGIESSDQDKNQTLNSVSDITNSQELLCDKPKAKTKRRNSLEMLQEDIREMFISEGVVTATGYRMCRLKESQSPATISSSINSTNSKKDEILNTTELNNTDTNESVASSTKPTKKLRSRTIEKSNKSKIKNKKNTKHARNLRFKKTNISSDSEEDQPLALRTEKLQTSADNINQEVDYNEESNDIFRRSKRSLNKDIMEPFVTVERTDIAKIDTSKVMFDSSSDESFSIDVSVLTAAVDNSLRRDKQSDQDSVDTVSSKQKGTKGANKRTSKSKKFPDNKSEDGISFTDEESVISNMSMSSSVTIPLGSGAARTTAREELLSNILMGIVPEKNTLIDKGDEADFEEDANDPLAIEPNVKKSVKKKKKKSNWKMGIVTTKRKKKKITSGASSKTAPTNTEETTILPEAVEADQLILKNKEFIKEEKTDYEKNSGDYDYDEANDSMVNSIVDSIVKYEDIKPFVKMEDFNLSSFNLSQSTNIPAKETLNDSFAIPECKPTIKMEVEEPASTSDPDPTAANVVTENTFFKEPPKIVYDQVMTELSQRIDNKYLMDYAWGGQDKYKCLICFFTGKNIVHHYKTSHAGKEVLISRLKYTDAQDAIMDVERATSSSTTETSQMCTFRCRFCHSAFLTEDATDVALEAFYEHCTTHTGEYRFHCNNCSYQTVAKASMRTHYYKMCRKENKTFNDSASEDIVPRESGIYGYLCSSCNYVQLKRQNVETHVTFWHREQPDTEIIKINMSVATPQQPKSNEQVQESAKTDESFAVETKPQVSEIAVTDIAELTESNDNIDNANESIPREPEVEKNVQIKQEENEERPKLSQGEPEGSVSTGNLSAFVCPPELENKEIEIQRERQKTMQEIANDIGILLKNSKSDFSIIDKLQDKMRTEVAVSSSSDCNDSINVAETTEKSSLSFAESSEKCLNTEELIIKEPSSSQSSSQENHTFTEEMLADKEIINSENNKDNKDDEKNKDDKNNKDDENNKDDNDDKDDKKNKLDKVDVKIRDPLATMDPCNDNESDGEINNECAAPIFDSDSSSEQSDSEQTDVNMILKETSNIDASSSRDPILTTIQRLAAQLQNVKPLEPVPEPMSDLMSDPLSDPLSDPMLDPTPDPTLDPTPDPTLDPTPDPMLDIKKEIKTEPESFIPKPPDVVPISNVKHLLTKQQTVKSSEKETSSTSCKNADSSASFIRFRRLSGDMLSTLQFEDTGEGLQECNTDGAQSISAINARTDAEEECSFLKIENVVSLAPTFDQKEGVTASSVSDIKITEVEGSSAKFKEIPPLILRKPIQPLILKKNISLSLLTSTNVQVLKTQPVATSSKNSSPISLLNYRRKKVIHSTVPINSKDVSLSTAASKLKSAEAYAAMLTEPKLVHFFKCMGHNCSYTTDSHKLYAQHYAQHASSVKQKSTEPHDYQKCAYCYTSLNDFVSMKAHLWEKHSHCQYQCGYCFYRAIVPSYVQQHQTIYHPGTVFYYLKGDTQKQPQKEENINRSAFIIPFVCKHDCDRIFYTREAFVSHLRNNHSAFQQMYICHACTSTHRTIEALLSHYKSHGFCKYQCSYCVHGEENLNEMHQHLSAFHYDRLPHVLERSLPPEPSYEVEIIHQLILRTLDYDLNTENKNNTVIKDTTDEQISTASLDIENSLNEILSKAREGDSVGGVKSDLKKTKANPSRIAIKLFKTVCKPATVSPASTNEKMSSILIKKQPVQNKLLLLSETEKVNDYTTNQILQEPKMELSMSMSDSDAVDPLECSSEFNCNDEFVNTNLLDNAELLKNFVPDASTFFKSVDKIEDSDVEILESEDKFISCKDVEGDAKKKTEPLFVEVKIMNKEQVSSNNVGIKSTSEESSSDVTSNATAQSDKLLTLDDIKDTGLTKNELYKCGYINCNFTASHAILLKTHIKGCTYENFSKVLICPHCKKRLSKIYMYFEHLKLHGLKRFGCSKCKMRYTVPFQAKAHMKSKHKCNNTKIVPADPTNPSQDGLFIIQEVAFGAGERKTKKRKGAKSGVEQENDKTANNEKLLFGPDEIEQLPRQAIYNREVQCAVCPYKTKVRTNIVRHLQLHAKDETVPESGPVNPVPCLDKKEKMFDKMVNLASSSHQNGRMGAKPKESVKESEEIDGLPKFVPESERYVCGVAECNYLSMDEAMLRYHLKALHSEEPYFHCPHCPPPQAGQESQNIAIDKMGIHLKMHDARLYKCSHCNHHHYHSIKMSSRHVVERHLSDKHPEKFTFVKIVREIENTENVQQSSVQEETEEEVPDPDGNHWKCNICDFKCVLKADVVNHTDTVHGENCQYKCTLCTFKTSGKAPLEQHINNKHAGDSNADYTVIYQRIKGINKRNTETITQGGQDEPFDTTPLWQRNMPRVRHIRGILFEEEIETPSTSDTSSASSKLSLNKRKSETDIVTKPAKIKCTGKSSSLDENNRQSKEKSKRSLSCDKLSGEADDEESDISKTDLYELNDVNDSDTGRFGPYGKPEENMYVCTLCSHFRTKYKHDIRDHLYRELKYPRWHCKTCGYLSINRKTLLQHLSKRHSGECAEYEPLSPDNAIEDWVETLLKKQTNMIKMFNNSVNANKTFAQPVSSDVSPVISPEKKTVNLAYTISNLQNILEDTNKSSIDTDDDSRDEDLIIDMKEDEIDKINESKSANDKRDNEDLKDQLVCKHCQLTFPRKIGFKRHVQFSHLKRFGFLCPYCDRSTNSEAMMRTHIRSKHPNNPEKIIHNPNAWGKVRLTDEFWEKEYGLVNPRKNKRRKLNAEHSVSNNVTPTTVASATATSTSTNTTPSPESRFQKCELCNFTAANYAGLRSHMRTHTAPKTNFMCFYCKYTSSSKIEMVEHLKINHSTMQLKFKELALVVSPSSNETSKLSPQKRNIDASKSTEKLEASIIYGCVYCNLRSISMSSLKQHWNLMHKELKGSENTLDTKFPFKFKKIAVPKLTSVNSPKKEINEHNKPKQTENPTPVNKRSGWICQWCRELCETNSDRIRHQNMFHSHLQHKWEPQQQEIKEPDLSQGASLLLPASNAENPTSLATNSKYVPDVDLRIDSIVENLIVKHVNQTNLGDIKIENDQNVTSSVLEQECDYVNQVAKKSTAKSTVSKPGPRIFKAVARKSTNPRPSLSFLTRMSSEHTINIETEENETKHEPFSYYGIPSSPVNLAKLNTYMVVGGHNMRVNCRTLATLINIEPKVLLEDISKNPKYAANFSNLN</sequence>
<feature type="compositionally biased region" description="Basic and acidic residues" evidence="7">
    <location>
        <begin position="1132"/>
        <end position="1154"/>
    </location>
</feature>
<protein>
    <recommendedName>
        <fullName evidence="8">C2H2-type domain-containing protein</fullName>
    </recommendedName>
</protein>
<feature type="region of interest" description="Disordered" evidence="7">
    <location>
        <begin position="2132"/>
        <end position="2252"/>
    </location>
</feature>
<feature type="region of interest" description="Disordered" evidence="7">
    <location>
        <begin position="1303"/>
        <end position="1344"/>
    </location>
</feature>
<dbReference type="GO" id="GO:0005634">
    <property type="term" value="C:nucleus"/>
    <property type="evidence" value="ECO:0007669"/>
    <property type="project" value="TreeGrafter"/>
</dbReference>
<feature type="compositionally biased region" description="Low complexity" evidence="7">
    <location>
        <begin position="1281"/>
        <end position="1290"/>
    </location>
</feature>
<gene>
    <name evidence="9" type="ORF">PUN28_004033</name>
</gene>
<evidence type="ECO:0000256" key="2">
    <source>
        <dbReference type="ARBA" id="ARBA00022737"/>
    </source>
</evidence>
<dbReference type="SMART" id="SM00355">
    <property type="entry name" value="ZnF_C2H2"/>
    <property type="match status" value="25"/>
</dbReference>
<feature type="compositionally biased region" description="Basic and acidic residues" evidence="7">
    <location>
        <begin position="778"/>
        <end position="805"/>
    </location>
</feature>
<feature type="compositionally biased region" description="Pro residues" evidence="7">
    <location>
        <begin position="2313"/>
        <end position="2333"/>
    </location>
</feature>
<feature type="compositionally biased region" description="Polar residues" evidence="7">
    <location>
        <begin position="103"/>
        <end position="120"/>
    </location>
</feature>
<feature type="region of interest" description="Disordered" evidence="7">
    <location>
        <begin position="1989"/>
        <end position="2038"/>
    </location>
</feature>
<evidence type="ECO:0000256" key="4">
    <source>
        <dbReference type="ARBA" id="ARBA00022833"/>
    </source>
</evidence>
<keyword evidence="4" id="KW-0862">Zinc</keyword>
<dbReference type="PANTHER" id="PTHR24403">
    <property type="entry name" value="ZINC FINGER PROTEIN"/>
    <property type="match status" value="1"/>
</dbReference>
<feature type="region of interest" description="Disordered" evidence="7">
    <location>
        <begin position="209"/>
        <end position="232"/>
    </location>
</feature>
<feature type="region of interest" description="Disordered" evidence="7">
    <location>
        <begin position="684"/>
        <end position="993"/>
    </location>
</feature>
<dbReference type="InterPro" id="IPR050688">
    <property type="entry name" value="Zinc_finger/UBP_domain"/>
</dbReference>
<evidence type="ECO:0000256" key="6">
    <source>
        <dbReference type="SAM" id="Coils"/>
    </source>
</evidence>
<reference evidence="9 10" key="1">
    <citation type="submission" date="2023-03" db="EMBL/GenBank/DDBJ databases">
        <title>High recombination rates correlate with genetic variation in Cardiocondyla obscurior ants.</title>
        <authorList>
            <person name="Errbii M."/>
        </authorList>
    </citation>
    <scope>NUCLEOTIDE SEQUENCE [LARGE SCALE GENOMIC DNA]</scope>
    <source>
        <strain evidence="9">Alpha-2009</strain>
        <tissue evidence="9">Whole body</tissue>
    </source>
</reference>
<evidence type="ECO:0000259" key="8">
    <source>
        <dbReference type="PROSITE" id="PS50157"/>
    </source>
</evidence>
<feature type="region of interest" description="Disordered" evidence="7">
    <location>
        <begin position="1447"/>
        <end position="1490"/>
    </location>
</feature>
<feature type="region of interest" description="Disordered" evidence="7">
    <location>
        <begin position="86"/>
        <end position="145"/>
    </location>
</feature>
<evidence type="ECO:0000256" key="3">
    <source>
        <dbReference type="ARBA" id="ARBA00022771"/>
    </source>
</evidence>
<dbReference type="PROSITE" id="PS00028">
    <property type="entry name" value="ZINC_FINGER_C2H2_1"/>
    <property type="match status" value="4"/>
</dbReference>
<feature type="region of interest" description="Disordered" evidence="7">
    <location>
        <begin position="1127"/>
        <end position="1175"/>
    </location>
</feature>
<evidence type="ECO:0000256" key="1">
    <source>
        <dbReference type="ARBA" id="ARBA00022723"/>
    </source>
</evidence>
<feature type="compositionally biased region" description="Polar residues" evidence="7">
    <location>
        <begin position="315"/>
        <end position="325"/>
    </location>
</feature>
<feature type="compositionally biased region" description="Low complexity" evidence="7">
    <location>
        <begin position="334"/>
        <end position="343"/>
    </location>
</feature>
<feature type="compositionally biased region" description="Basic and acidic residues" evidence="7">
    <location>
        <begin position="813"/>
        <end position="835"/>
    </location>
</feature>
<keyword evidence="2" id="KW-0677">Repeat</keyword>
<feature type="compositionally biased region" description="Basic and acidic residues" evidence="7">
    <location>
        <begin position="974"/>
        <end position="993"/>
    </location>
</feature>
<dbReference type="InterPro" id="IPR048385">
    <property type="entry name" value="Med15_central"/>
</dbReference>
<feature type="compositionally biased region" description="Basic and acidic residues" evidence="7">
    <location>
        <begin position="494"/>
        <end position="503"/>
    </location>
</feature>
<dbReference type="Pfam" id="PF21538">
    <property type="entry name" value="Med15_M"/>
    <property type="match status" value="1"/>
</dbReference>
<comment type="caution">
    <text evidence="9">The sequence shown here is derived from an EMBL/GenBank/DDBJ whole genome shotgun (WGS) entry which is preliminary data.</text>
</comment>
<feature type="region of interest" description="Disordered" evidence="7">
    <location>
        <begin position="4138"/>
        <end position="4161"/>
    </location>
</feature>
<feature type="domain" description="C2H2-type" evidence="8">
    <location>
        <begin position="3710"/>
        <end position="3738"/>
    </location>
</feature>
<keyword evidence="1" id="KW-0479">Metal-binding</keyword>
<dbReference type="Gene3D" id="3.30.160.60">
    <property type="entry name" value="Classic Zinc Finger"/>
    <property type="match status" value="3"/>
</dbReference>
<evidence type="ECO:0000313" key="9">
    <source>
        <dbReference type="EMBL" id="KAL0129053.1"/>
    </source>
</evidence>
<feature type="compositionally biased region" description="Basic and acidic residues" evidence="7">
    <location>
        <begin position="702"/>
        <end position="762"/>
    </location>
</feature>
<feature type="domain" description="C2H2-type" evidence="8">
    <location>
        <begin position="3888"/>
        <end position="3916"/>
    </location>
</feature>
<feature type="compositionally biased region" description="Polar residues" evidence="7">
    <location>
        <begin position="1592"/>
        <end position="1604"/>
    </location>
</feature>
<dbReference type="Proteomes" id="UP001430953">
    <property type="component" value="Unassembled WGS sequence"/>
</dbReference>
<dbReference type="PROSITE" id="PS50157">
    <property type="entry name" value="ZINC_FINGER_C2H2_2"/>
    <property type="match status" value="5"/>
</dbReference>
<evidence type="ECO:0000256" key="7">
    <source>
        <dbReference type="SAM" id="MobiDB-lite"/>
    </source>
</evidence>
<feature type="region of interest" description="Disordered" evidence="7">
    <location>
        <begin position="1585"/>
        <end position="1604"/>
    </location>
</feature>
<organism evidence="9 10">
    <name type="scientific">Cardiocondyla obscurior</name>
    <dbReference type="NCBI Taxonomy" id="286306"/>
    <lineage>
        <taxon>Eukaryota</taxon>
        <taxon>Metazoa</taxon>
        <taxon>Ecdysozoa</taxon>
        <taxon>Arthropoda</taxon>
        <taxon>Hexapoda</taxon>
        <taxon>Insecta</taxon>
        <taxon>Pterygota</taxon>
        <taxon>Neoptera</taxon>
        <taxon>Endopterygota</taxon>
        <taxon>Hymenoptera</taxon>
        <taxon>Apocrita</taxon>
        <taxon>Aculeata</taxon>
        <taxon>Formicoidea</taxon>
        <taxon>Formicidae</taxon>
        <taxon>Myrmicinae</taxon>
        <taxon>Cardiocondyla</taxon>
    </lineage>
</organism>
<feature type="compositionally biased region" description="Basic residues" evidence="7">
    <location>
        <begin position="1331"/>
        <end position="1344"/>
    </location>
</feature>
<feature type="compositionally biased region" description="Polar residues" evidence="7">
    <location>
        <begin position="1155"/>
        <end position="1170"/>
    </location>
</feature>
<accession>A0AAW2GMY9</accession>
<feature type="domain" description="C2H2-type" evidence="8">
    <location>
        <begin position="3988"/>
        <end position="4015"/>
    </location>
</feature>
<feature type="compositionally biased region" description="Polar residues" evidence="7">
    <location>
        <begin position="131"/>
        <end position="143"/>
    </location>
</feature>
<feature type="region of interest" description="Disordered" evidence="7">
    <location>
        <begin position="3197"/>
        <end position="3216"/>
    </location>
</feature>
<feature type="compositionally biased region" description="Polar residues" evidence="7">
    <location>
        <begin position="222"/>
        <end position="232"/>
    </location>
</feature>
<feature type="compositionally biased region" description="Polar residues" evidence="7">
    <location>
        <begin position="948"/>
        <end position="971"/>
    </location>
</feature>
<feature type="compositionally biased region" description="Polar residues" evidence="7">
    <location>
        <begin position="426"/>
        <end position="437"/>
    </location>
</feature>
<feature type="compositionally biased region" description="Low complexity" evidence="7">
    <location>
        <begin position="2294"/>
        <end position="2312"/>
    </location>
</feature>
<feature type="region of interest" description="Disordered" evidence="7">
    <location>
        <begin position="314"/>
        <end position="437"/>
    </location>
</feature>
<keyword evidence="3 5" id="KW-0863">Zinc-finger</keyword>
<feature type="compositionally biased region" description="Low complexity" evidence="7">
    <location>
        <begin position="917"/>
        <end position="926"/>
    </location>
</feature>
<keyword evidence="6" id="KW-0175">Coiled coil</keyword>